<dbReference type="SUPFAM" id="SSF141452">
    <property type="entry name" value="Hcp1-like"/>
    <property type="match status" value="1"/>
</dbReference>
<reference evidence="2" key="1">
    <citation type="submission" date="2024-02" db="EMBL/GenBank/DDBJ databases">
        <authorList>
            <consortium name="Clinical and Environmental Microbiology Branch: Whole genome sequencing antimicrobial resistance pathogens in the healthcare setting"/>
        </authorList>
    </citation>
    <scope>NUCLEOTIDE SEQUENCE</scope>
    <source>
        <strain evidence="2">2021DK-00143</strain>
    </source>
</reference>
<protein>
    <submittedName>
        <fullName evidence="2">Uncharacterized protein</fullName>
    </submittedName>
</protein>
<name>A0AAI9DKF2_PLUGE</name>
<sequence>MRFTIISGKADQPPPQSSCDFYAHGGAYAFQASKVKQQYWEQTAQGGKGAESTAGWNIKENKEA</sequence>
<dbReference type="EMBL" id="ABLOKC030000025">
    <property type="protein sequence ID" value="EML1473122.1"/>
    <property type="molecule type" value="Genomic_DNA"/>
</dbReference>
<dbReference type="RefSeq" id="WP_048288469.1">
    <property type="nucleotide sequence ID" value="NZ_LDZN01000020.1"/>
</dbReference>
<gene>
    <name evidence="2" type="ORF">QEG54_003914</name>
</gene>
<comment type="caution">
    <text evidence="2">The sequence shown here is derived from an EMBL/GenBank/DDBJ whole genome shotgun (WGS) entry which is preliminary data.</text>
</comment>
<proteinExistence type="predicted"/>
<feature type="region of interest" description="Disordered" evidence="1">
    <location>
        <begin position="44"/>
        <end position="64"/>
    </location>
</feature>
<organism evidence="2">
    <name type="scientific">Pluralibacter gergoviae</name>
    <name type="common">Enterobacter gergoviae</name>
    <dbReference type="NCBI Taxonomy" id="61647"/>
    <lineage>
        <taxon>Bacteria</taxon>
        <taxon>Pseudomonadati</taxon>
        <taxon>Pseudomonadota</taxon>
        <taxon>Gammaproteobacteria</taxon>
        <taxon>Enterobacterales</taxon>
        <taxon>Enterobacteriaceae</taxon>
        <taxon>Pluralibacter</taxon>
    </lineage>
</organism>
<accession>A0AAI9DKF2</accession>
<evidence type="ECO:0000256" key="1">
    <source>
        <dbReference type="SAM" id="MobiDB-lite"/>
    </source>
</evidence>
<dbReference type="InterPro" id="IPR036624">
    <property type="entry name" value="Hcp1-lik_sf"/>
</dbReference>
<dbReference type="AlphaFoldDB" id="A0AAI9DKF2"/>
<evidence type="ECO:0000313" key="2">
    <source>
        <dbReference type="EMBL" id="EML1473122.1"/>
    </source>
</evidence>